<feature type="transmembrane region" description="Helical" evidence="6">
    <location>
        <begin position="123"/>
        <end position="147"/>
    </location>
</feature>
<dbReference type="RefSeq" id="WP_142935300.1">
    <property type="nucleotide sequence ID" value="NZ_ML660174.1"/>
</dbReference>
<dbReference type="InterPro" id="IPR022791">
    <property type="entry name" value="L-PG_synthase/AglD"/>
</dbReference>
<evidence type="ECO:0000256" key="5">
    <source>
        <dbReference type="ARBA" id="ARBA00023136"/>
    </source>
</evidence>
<evidence type="ECO:0000313" key="7">
    <source>
        <dbReference type="EMBL" id="TQV80219.1"/>
    </source>
</evidence>
<comment type="caution">
    <text evidence="7">The sequence shown here is derived from an EMBL/GenBank/DDBJ whole genome shotgun (WGS) entry which is preliminary data.</text>
</comment>
<keyword evidence="4 6" id="KW-1133">Transmembrane helix</keyword>
<comment type="subcellular location">
    <subcellularLocation>
        <location evidence="1">Cell membrane</location>
        <topology evidence="1">Multi-pass membrane protein</topology>
    </subcellularLocation>
</comment>
<gene>
    <name evidence="7" type="ORF">FLL46_26230</name>
</gene>
<dbReference type="Proteomes" id="UP000315439">
    <property type="component" value="Unassembled WGS sequence"/>
</dbReference>
<evidence type="ECO:0000256" key="2">
    <source>
        <dbReference type="ARBA" id="ARBA00022475"/>
    </source>
</evidence>
<dbReference type="Pfam" id="PF03706">
    <property type="entry name" value="LPG_synthase_TM"/>
    <property type="match status" value="1"/>
</dbReference>
<dbReference type="EMBL" id="VIKS01000018">
    <property type="protein sequence ID" value="TQV80219.1"/>
    <property type="molecule type" value="Genomic_DNA"/>
</dbReference>
<evidence type="ECO:0000256" key="6">
    <source>
        <dbReference type="SAM" id="Phobius"/>
    </source>
</evidence>
<accession>A0A545TSM8</accession>
<feature type="transmembrane region" description="Helical" evidence="6">
    <location>
        <begin position="35"/>
        <end position="57"/>
    </location>
</feature>
<evidence type="ECO:0000256" key="4">
    <source>
        <dbReference type="ARBA" id="ARBA00022989"/>
    </source>
</evidence>
<evidence type="ECO:0000256" key="1">
    <source>
        <dbReference type="ARBA" id="ARBA00004651"/>
    </source>
</evidence>
<evidence type="ECO:0000256" key="3">
    <source>
        <dbReference type="ARBA" id="ARBA00022692"/>
    </source>
</evidence>
<dbReference type="AlphaFoldDB" id="A0A545TSM8"/>
<dbReference type="GO" id="GO:0005886">
    <property type="term" value="C:plasma membrane"/>
    <property type="evidence" value="ECO:0007669"/>
    <property type="project" value="UniProtKB-SubCell"/>
</dbReference>
<dbReference type="PANTHER" id="PTHR39087">
    <property type="entry name" value="UPF0104 MEMBRANE PROTEIN MJ1595"/>
    <property type="match status" value="1"/>
</dbReference>
<proteinExistence type="predicted"/>
<feature type="transmembrane region" description="Helical" evidence="6">
    <location>
        <begin position="78"/>
        <end position="103"/>
    </location>
</feature>
<feature type="transmembrane region" description="Helical" evidence="6">
    <location>
        <begin position="217"/>
        <end position="240"/>
    </location>
</feature>
<keyword evidence="3 6" id="KW-0812">Transmembrane</keyword>
<keyword evidence="8" id="KW-1185">Reference proteome</keyword>
<feature type="transmembrane region" description="Helical" evidence="6">
    <location>
        <begin position="12"/>
        <end position="29"/>
    </location>
</feature>
<protein>
    <submittedName>
        <fullName evidence="7">Flippase-like domain-containing protein</fullName>
    </submittedName>
</protein>
<reference evidence="7 8" key="1">
    <citation type="submission" date="2019-07" db="EMBL/GenBank/DDBJ databases">
        <title>Draft genome for Aliikangiella sp. M105.</title>
        <authorList>
            <person name="Wang G."/>
        </authorList>
    </citation>
    <scope>NUCLEOTIDE SEQUENCE [LARGE SCALE GENOMIC DNA]</scope>
    <source>
        <strain evidence="7 8">M105</strain>
    </source>
</reference>
<organism evidence="7 8">
    <name type="scientific">Aliikangiella coralliicola</name>
    <dbReference type="NCBI Taxonomy" id="2592383"/>
    <lineage>
        <taxon>Bacteria</taxon>
        <taxon>Pseudomonadati</taxon>
        <taxon>Pseudomonadota</taxon>
        <taxon>Gammaproteobacteria</taxon>
        <taxon>Oceanospirillales</taxon>
        <taxon>Pleioneaceae</taxon>
        <taxon>Aliikangiella</taxon>
    </lineage>
</organism>
<keyword evidence="2" id="KW-1003">Cell membrane</keyword>
<feature type="transmembrane region" description="Helical" evidence="6">
    <location>
        <begin position="275"/>
        <end position="296"/>
    </location>
</feature>
<dbReference type="PANTHER" id="PTHR39087:SF2">
    <property type="entry name" value="UPF0104 MEMBRANE PROTEIN MJ1595"/>
    <property type="match status" value="1"/>
</dbReference>
<keyword evidence="5 6" id="KW-0472">Membrane</keyword>
<name>A0A545TSM8_9GAMM</name>
<sequence>MLRVFSNKRLKVAVKWSVLLVATGYLFIFSEFINVFSLFENIVIEFFVLFMLFSLFNRAFNAYRIKQIADILQRSNELGFFSSFRILLFSEFVSVVIPTTYSAELVRTFKLSQYNLSLKKTTLAILVDRSIGLLFLCIGTLVAFLVSNYKLANFLGEEVFHTIYLVILVTFFFLIIVIYRFRRLFSEFAFKFKQWLALDEIVKVSLVSFSSFGTGVISYYFAFVAAGVELSFVHIIFIVFMSFIGRLVPFSILGVSAGEIALVVVSEGFGVSHELALFTAMIVILSKYLFSAIGFLTEIYLDGVSVVAEHLKKAAKSI</sequence>
<evidence type="ECO:0000313" key="8">
    <source>
        <dbReference type="Proteomes" id="UP000315439"/>
    </source>
</evidence>
<feature type="transmembrane region" description="Helical" evidence="6">
    <location>
        <begin position="159"/>
        <end position="181"/>
    </location>
</feature>
<feature type="transmembrane region" description="Helical" evidence="6">
    <location>
        <begin position="247"/>
        <end position="269"/>
    </location>
</feature>